<dbReference type="PANTHER" id="PTHR48005">
    <property type="entry name" value="LEUCINE RICH REPEAT KINASE 2"/>
    <property type="match status" value="1"/>
</dbReference>
<dbReference type="InterPro" id="IPR001611">
    <property type="entry name" value="Leu-rich_rpt"/>
</dbReference>
<dbReference type="InterPro" id="IPR013210">
    <property type="entry name" value="LRR_N_plant-typ"/>
</dbReference>
<keyword evidence="11" id="KW-0808">Transferase</keyword>
<dbReference type="Pfam" id="PF00560">
    <property type="entry name" value="LRR_1"/>
    <property type="match status" value="5"/>
</dbReference>
<evidence type="ECO:0000256" key="9">
    <source>
        <dbReference type="ARBA" id="ARBA00022553"/>
    </source>
</evidence>
<keyword evidence="8" id="KW-0723">Serine/threonine-protein kinase</keyword>
<keyword evidence="20" id="KW-0675">Receptor</keyword>
<evidence type="ECO:0000256" key="7">
    <source>
        <dbReference type="ARBA" id="ARBA00022490"/>
    </source>
</evidence>
<dbReference type="GO" id="GO:0005886">
    <property type="term" value="C:plasma membrane"/>
    <property type="evidence" value="ECO:0007669"/>
    <property type="project" value="UniProtKB-SubCell"/>
</dbReference>
<evidence type="ECO:0000256" key="12">
    <source>
        <dbReference type="ARBA" id="ARBA00022692"/>
    </source>
</evidence>
<evidence type="ECO:0000256" key="21">
    <source>
        <dbReference type="ARBA" id="ARBA00023180"/>
    </source>
</evidence>
<dbReference type="EMBL" id="JABEZW010000009">
    <property type="protein sequence ID" value="MBA0775101.1"/>
    <property type="molecule type" value="Genomic_DNA"/>
</dbReference>
<dbReference type="FunFam" id="3.30.200.20:FF:000309">
    <property type="entry name" value="Leucine-rich repeat receptor protein kinase MSP1"/>
    <property type="match status" value="1"/>
</dbReference>
<dbReference type="FunFam" id="3.80.10.10:FF:000095">
    <property type="entry name" value="LRR receptor-like serine/threonine-protein kinase GSO1"/>
    <property type="match status" value="1"/>
</dbReference>
<evidence type="ECO:0000259" key="27">
    <source>
        <dbReference type="PROSITE" id="PS50011"/>
    </source>
</evidence>
<evidence type="ECO:0000256" key="8">
    <source>
        <dbReference type="ARBA" id="ARBA00022527"/>
    </source>
</evidence>
<keyword evidence="19 26" id="KW-0472">Membrane</keyword>
<dbReference type="Gene3D" id="1.10.510.10">
    <property type="entry name" value="Transferase(Phosphotransferase) domain 1"/>
    <property type="match status" value="1"/>
</dbReference>
<evidence type="ECO:0000256" key="26">
    <source>
        <dbReference type="SAM" id="Phobius"/>
    </source>
</evidence>
<dbReference type="GO" id="GO:0007266">
    <property type="term" value="P:Rho protein signal transduction"/>
    <property type="evidence" value="ECO:0007669"/>
    <property type="project" value="InterPro"/>
</dbReference>
<evidence type="ECO:0000256" key="18">
    <source>
        <dbReference type="ARBA" id="ARBA00022989"/>
    </source>
</evidence>
<sequence>MSLAVGENPSPKTMGFDKEGSATDSEASKTKTPSKIPPNEDAVDGHHPPGINRKASESSLCPTEDEDDDDEEEREIELGPKCTLKEQLEKDKDDESLRRWKEQLLGTVDFESVGEKLEPEVKILSLAIKSHGRPDMVLPIPENGKPKGLWFTLKEGSKYSLQFTFQVSNNIVSGLKYTNMVWKTGVKGNSSFSFSVVQMEEFPQAEPYTHEICEETTPSGMFARGSYSARSKFVDDDNKCYLEINYTFDIRKEWQSAVELLEAKALLRWKESLPSQSSLQTWTLAVNNENLTSPCNWFGISCDNAGSIIGINLASSRIRGNLSNLDFSYFPNLACLNLSSNVLSGPIPSELGSLSKLTHLNLSMNYLSGFLPLSLANLTQISLLYVGNNLIRGELDPRLFSNWNRLRFLELHNNNFTGMIPSEIGLLVLIPSSFGNLTELTKLFLHQNEFSGTFPHSLLNCNLLVELLLFTNRLSGFVPQGLANLTSLRELHLSENNFSGPLPQVCQGAKVQLFTAAFNNFTGPIPKKLACTSLVRVRLHNNQLSGSLDRDFGVYPNLNYCELSHNRLEGLLSAKWGGCRNLEQLKVAGNMIKGEVPEEFGKLNRLAVLDLSSNQLVGKIPKLNGQIPGQLGECSKLHNLCLRKSYFNGSIPFQLGYLALQGSLDLSQNLLTQQIPPELAKFTMLEHLNVSHNILPGSIPSLFGTMTGLTSIDFSYNDLEGPVPDSGFFHRASPAAFSNNKNLCGEVLGLKPCSNTSVEKETHKKNHNVPIIIVSASLSWLILSLALFILYALSRRAKRSRESKEAMVSEARNLLSVVNYDGKIVYEDIIEATESFDEKYCIGSGGSGRVYKAKLTLGPILAIKKLLCLDGEQMEKLRSFTNEIQALTEIRHKNIVKFYGFCCHGPHKFLVYDYIESGSLADYEACISDFGTAKILNPDSSNVTVLAGTLGYVAPELAYTVSATEKCDVYSFGVVALEVMMGKHPAELVSVLNSCLDQKDVQLVLDPRIRTPADEETALEVASIVRHAVSCICVEPKSRPTMRWVSQALSEARTNV</sequence>
<dbReference type="SMART" id="SM00369">
    <property type="entry name" value="LRR_TYP"/>
    <property type="match status" value="5"/>
</dbReference>
<dbReference type="Gene3D" id="3.30.200.20">
    <property type="entry name" value="Phosphorylase Kinase, domain 1"/>
    <property type="match status" value="1"/>
</dbReference>
<dbReference type="InterPro" id="IPR003591">
    <property type="entry name" value="Leu-rich_rpt_typical-subtyp"/>
</dbReference>
<evidence type="ECO:0000256" key="24">
    <source>
        <dbReference type="PROSITE-ProRule" id="PRU10141"/>
    </source>
</evidence>
<dbReference type="Pfam" id="PF13855">
    <property type="entry name" value="LRR_8"/>
    <property type="match status" value="1"/>
</dbReference>
<keyword evidence="6" id="KW-1003">Cell membrane</keyword>
<keyword evidence="10" id="KW-0433">Leucine-rich repeat</keyword>
<dbReference type="SUPFAM" id="SSF56112">
    <property type="entry name" value="Protein kinase-like (PK-like)"/>
    <property type="match status" value="1"/>
</dbReference>
<feature type="region of interest" description="Disordered" evidence="25">
    <location>
        <begin position="1"/>
        <end position="79"/>
    </location>
</feature>
<reference evidence="28 29" key="1">
    <citation type="journal article" date="2019" name="Genome Biol. Evol.">
        <title>Insights into the evolution of the New World diploid cottons (Gossypium, subgenus Houzingenia) based on genome sequencing.</title>
        <authorList>
            <person name="Grover C.E."/>
            <person name="Arick M.A. 2nd"/>
            <person name="Thrash A."/>
            <person name="Conover J.L."/>
            <person name="Sanders W.S."/>
            <person name="Peterson D.G."/>
            <person name="Frelichowski J.E."/>
            <person name="Scheffler J.A."/>
            <person name="Scheffler B.E."/>
            <person name="Wendel J.F."/>
        </authorList>
    </citation>
    <scope>NUCLEOTIDE SEQUENCE [LARGE SCALE GENOMIC DNA]</scope>
    <source>
        <strain evidence="28">8</strain>
        <tissue evidence="28">Leaf</tissue>
    </source>
</reference>
<dbReference type="InterPro" id="IPR024792">
    <property type="entry name" value="RhoGDI_dom_sf"/>
</dbReference>
<dbReference type="EC" id="2.7.11.1" evidence="5"/>
<evidence type="ECO:0000313" key="29">
    <source>
        <dbReference type="Proteomes" id="UP000593568"/>
    </source>
</evidence>
<keyword evidence="21" id="KW-0325">Glycoprotein</keyword>
<evidence type="ECO:0000256" key="5">
    <source>
        <dbReference type="ARBA" id="ARBA00012513"/>
    </source>
</evidence>
<evidence type="ECO:0000256" key="20">
    <source>
        <dbReference type="ARBA" id="ARBA00023170"/>
    </source>
</evidence>
<keyword evidence="13" id="KW-0732">Signal</keyword>
<evidence type="ECO:0000256" key="14">
    <source>
        <dbReference type="ARBA" id="ARBA00022737"/>
    </source>
</evidence>
<evidence type="ECO:0000256" key="11">
    <source>
        <dbReference type="ARBA" id="ARBA00022679"/>
    </source>
</evidence>
<dbReference type="GO" id="GO:0099402">
    <property type="term" value="P:plant organ development"/>
    <property type="evidence" value="ECO:0007669"/>
    <property type="project" value="UniProtKB-ARBA"/>
</dbReference>
<evidence type="ECO:0000256" key="10">
    <source>
        <dbReference type="ARBA" id="ARBA00022614"/>
    </source>
</evidence>
<dbReference type="PROSITE" id="PS00107">
    <property type="entry name" value="PROTEIN_KINASE_ATP"/>
    <property type="match status" value="1"/>
</dbReference>
<dbReference type="PROSITE" id="PS50011">
    <property type="entry name" value="PROTEIN_KINASE_DOM"/>
    <property type="match status" value="1"/>
</dbReference>
<dbReference type="GO" id="GO:0009653">
    <property type="term" value="P:anatomical structure morphogenesis"/>
    <property type="evidence" value="ECO:0007669"/>
    <property type="project" value="UniProtKB-ARBA"/>
</dbReference>
<evidence type="ECO:0000256" key="25">
    <source>
        <dbReference type="SAM" id="MobiDB-lite"/>
    </source>
</evidence>
<accession>A0A7J9EQG5</accession>
<dbReference type="InterPro" id="IPR017441">
    <property type="entry name" value="Protein_kinase_ATP_BS"/>
</dbReference>
<comment type="catalytic activity">
    <reaction evidence="23">
        <text>L-seryl-[protein] + ATP = O-phospho-L-seryl-[protein] + ADP + H(+)</text>
        <dbReference type="Rhea" id="RHEA:17989"/>
        <dbReference type="Rhea" id="RHEA-COMP:9863"/>
        <dbReference type="Rhea" id="RHEA-COMP:11604"/>
        <dbReference type="ChEBI" id="CHEBI:15378"/>
        <dbReference type="ChEBI" id="CHEBI:29999"/>
        <dbReference type="ChEBI" id="CHEBI:30616"/>
        <dbReference type="ChEBI" id="CHEBI:83421"/>
        <dbReference type="ChEBI" id="CHEBI:456216"/>
        <dbReference type="EC" id="2.7.11.1"/>
    </reaction>
</comment>
<dbReference type="GO" id="GO:0005524">
    <property type="term" value="F:ATP binding"/>
    <property type="evidence" value="ECO:0007669"/>
    <property type="project" value="UniProtKB-UniRule"/>
</dbReference>
<dbReference type="InterPro" id="IPR011009">
    <property type="entry name" value="Kinase-like_dom_sf"/>
</dbReference>
<keyword evidence="29" id="KW-1185">Reference proteome</keyword>
<feature type="binding site" evidence="24">
    <location>
        <position position="865"/>
    </location>
    <ligand>
        <name>ATP</name>
        <dbReference type="ChEBI" id="CHEBI:30616"/>
    </ligand>
</feature>
<dbReference type="Pfam" id="PF02115">
    <property type="entry name" value="Rho_GDI"/>
    <property type="match status" value="1"/>
</dbReference>
<dbReference type="GO" id="GO:0005737">
    <property type="term" value="C:cytoplasm"/>
    <property type="evidence" value="ECO:0007669"/>
    <property type="project" value="UniProtKB-SubCell"/>
</dbReference>
<dbReference type="InterPro" id="IPR014756">
    <property type="entry name" value="Ig_E-set"/>
</dbReference>
<proteinExistence type="inferred from homology"/>
<gene>
    <name evidence="28" type="ORF">Gotri_010265</name>
</gene>
<evidence type="ECO:0000256" key="17">
    <source>
        <dbReference type="ARBA" id="ARBA00022840"/>
    </source>
</evidence>
<keyword evidence="12 26" id="KW-0812">Transmembrane</keyword>
<dbReference type="FunFam" id="2.70.50.30:FF:000002">
    <property type="entry name" value="Rho GDP-dissociation inhibitor 1"/>
    <property type="match status" value="1"/>
</dbReference>
<evidence type="ECO:0000256" key="2">
    <source>
        <dbReference type="ARBA" id="ARBA00004496"/>
    </source>
</evidence>
<dbReference type="Pfam" id="PF08263">
    <property type="entry name" value="LRRNT_2"/>
    <property type="match status" value="1"/>
</dbReference>
<comment type="subcellular location">
    <subcellularLocation>
        <location evidence="1">Cell membrane</location>
        <topology evidence="1">Single-pass type I membrane protein</topology>
    </subcellularLocation>
    <subcellularLocation>
        <location evidence="2">Cytoplasm</location>
    </subcellularLocation>
</comment>
<dbReference type="AlphaFoldDB" id="A0A7J9EQG5"/>
<protein>
    <recommendedName>
        <fullName evidence="5">non-specific serine/threonine protein kinase</fullName>
        <ecNumber evidence="5">2.7.11.1</ecNumber>
    </recommendedName>
</protein>
<evidence type="ECO:0000256" key="15">
    <source>
        <dbReference type="ARBA" id="ARBA00022741"/>
    </source>
</evidence>
<comment type="similarity">
    <text evidence="4">Belongs to the Rho GDI family.</text>
</comment>
<keyword evidence="14" id="KW-0677">Repeat</keyword>
<evidence type="ECO:0000256" key="4">
    <source>
        <dbReference type="ARBA" id="ARBA00009758"/>
    </source>
</evidence>
<keyword evidence="16" id="KW-0418">Kinase</keyword>
<feature type="compositionally biased region" description="Basic and acidic residues" evidence="25">
    <location>
        <begin position="15"/>
        <end position="29"/>
    </location>
</feature>
<dbReference type="Proteomes" id="UP000593568">
    <property type="component" value="Unassembled WGS sequence"/>
</dbReference>
<dbReference type="FunFam" id="3.80.10.10:FF:000111">
    <property type="entry name" value="LRR receptor-like serine/threonine-protein kinase ERECTA"/>
    <property type="match status" value="1"/>
</dbReference>
<keyword evidence="7" id="KW-0963">Cytoplasm</keyword>
<evidence type="ECO:0000256" key="16">
    <source>
        <dbReference type="ARBA" id="ARBA00022777"/>
    </source>
</evidence>
<evidence type="ECO:0000313" key="28">
    <source>
        <dbReference type="EMBL" id="MBA0775101.1"/>
    </source>
</evidence>
<dbReference type="SUPFAM" id="SSF52058">
    <property type="entry name" value="L domain-like"/>
    <property type="match status" value="2"/>
</dbReference>
<keyword evidence="9" id="KW-0597">Phosphoprotein</keyword>
<dbReference type="Gene3D" id="3.80.10.10">
    <property type="entry name" value="Ribonuclease Inhibitor"/>
    <property type="match status" value="3"/>
</dbReference>
<evidence type="ECO:0000256" key="6">
    <source>
        <dbReference type="ARBA" id="ARBA00022475"/>
    </source>
</evidence>
<evidence type="ECO:0000256" key="1">
    <source>
        <dbReference type="ARBA" id="ARBA00004251"/>
    </source>
</evidence>
<comment type="caution">
    <text evidence="28">The sequence shown here is derived from an EMBL/GenBank/DDBJ whole genome shotgun (WGS) entry which is preliminary data.</text>
</comment>
<feature type="transmembrane region" description="Helical" evidence="26">
    <location>
        <begin position="769"/>
        <end position="793"/>
    </location>
</feature>
<dbReference type="FunFam" id="3.80.10.10:FF:000400">
    <property type="entry name" value="Nuclear pore complex protein NUP107"/>
    <property type="match status" value="1"/>
</dbReference>
<dbReference type="InterPro" id="IPR051420">
    <property type="entry name" value="Ser_Thr_Kinases_DiverseReg"/>
</dbReference>
<dbReference type="InterPro" id="IPR032675">
    <property type="entry name" value="LRR_dom_sf"/>
</dbReference>
<evidence type="ECO:0000256" key="19">
    <source>
        <dbReference type="ARBA" id="ARBA00023136"/>
    </source>
</evidence>
<comment type="similarity">
    <text evidence="3">Belongs to the RLP family.</text>
</comment>
<organism evidence="28 29">
    <name type="scientific">Gossypium trilobum</name>
    <dbReference type="NCBI Taxonomy" id="34281"/>
    <lineage>
        <taxon>Eukaryota</taxon>
        <taxon>Viridiplantae</taxon>
        <taxon>Streptophyta</taxon>
        <taxon>Embryophyta</taxon>
        <taxon>Tracheophyta</taxon>
        <taxon>Spermatophyta</taxon>
        <taxon>Magnoliopsida</taxon>
        <taxon>eudicotyledons</taxon>
        <taxon>Gunneridae</taxon>
        <taxon>Pentapetalae</taxon>
        <taxon>rosids</taxon>
        <taxon>malvids</taxon>
        <taxon>Malvales</taxon>
        <taxon>Malvaceae</taxon>
        <taxon>Malvoideae</taxon>
        <taxon>Gossypium</taxon>
    </lineage>
</organism>
<dbReference type="GO" id="GO:0005094">
    <property type="term" value="F:Rho GDP-dissociation inhibitor activity"/>
    <property type="evidence" value="ECO:0007669"/>
    <property type="project" value="InterPro"/>
</dbReference>
<comment type="catalytic activity">
    <reaction evidence="22">
        <text>L-threonyl-[protein] + ATP = O-phospho-L-threonyl-[protein] + ADP + H(+)</text>
        <dbReference type="Rhea" id="RHEA:46608"/>
        <dbReference type="Rhea" id="RHEA-COMP:11060"/>
        <dbReference type="Rhea" id="RHEA-COMP:11605"/>
        <dbReference type="ChEBI" id="CHEBI:15378"/>
        <dbReference type="ChEBI" id="CHEBI:30013"/>
        <dbReference type="ChEBI" id="CHEBI:30616"/>
        <dbReference type="ChEBI" id="CHEBI:61977"/>
        <dbReference type="ChEBI" id="CHEBI:456216"/>
        <dbReference type="EC" id="2.7.11.1"/>
    </reaction>
</comment>
<dbReference type="Pfam" id="PF00069">
    <property type="entry name" value="Pkinase"/>
    <property type="match status" value="2"/>
</dbReference>
<dbReference type="InterPro" id="IPR000406">
    <property type="entry name" value="Rho_GDI"/>
</dbReference>
<dbReference type="InterPro" id="IPR000719">
    <property type="entry name" value="Prot_kinase_dom"/>
</dbReference>
<dbReference type="SUPFAM" id="SSF81296">
    <property type="entry name" value="E set domains"/>
    <property type="match status" value="1"/>
</dbReference>
<evidence type="ECO:0000256" key="22">
    <source>
        <dbReference type="ARBA" id="ARBA00047899"/>
    </source>
</evidence>
<evidence type="ECO:0000256" key="3">
    <source>
        <dbReference type="ARBA" id="ARBA00009592"/>
    </source>
</evidence>
<dbReference type="PANTHER" id="PTHR48005:SF70">
    <property type="entry name" value="MDIS1-INTERACTING RECEPTOR LIKE KINASE 2-LIKE"/>
    <property type="match status" value="1"/>
</dbReference>
<keyword evidence="18 26" id="KW-1133">Transmembrane helix</keyword>
<dbReference type="GO" id="GO:0004674">
    <property type="term" value="F:protein serine/threonine kinase activity"/>
    <property type="evidence" value="ECO:0007669"/>
    <property type="project" value="UniProtKB-KW"/>
</dbReference>
<name>A0A7J9EQG5_9ROSI</name>
<keyword evidence="17 24" id="KW-0067">ATP-binding</keyword>
<evidence type="ECO:0000256" key="23">
    <source>
        <dbReference type="ARBA" id="ARBA00048679"/>
    </source>
</evidence>
<evidence type="ECO:0000256" key="13">
    <source>
        <dbReference type="ARBA" id="ARBA00022729"/>
    </source>
</evidence>
<dbReference type="Gene3D" id="2.70.50.30">
    <property type="entry name" value="Coagulation Factor XIII, subunit A, domain 1"/>
    <property type="match status" value="1"/>
</dbReference>
<feature type="domain" description="Protein kinase" evidence="27">
    <location>
        <begin position="836"/>
        <end position="1049"/>
    </location>
</feature>
<keyword evidence="15 24" id="KW-0547">Nucleotide-binding</keyword>
<feature type="compositionally biased region" description="Acidic residues" evidence="25">
    <location>
        <begin position="63"/>
        <end position="75"/>
    </location>
</feature>